<evidence type="ECO:0000313" key="5">
    <source>
        <dbReference type="Proteomes" id="UP001140091"/>
    </source>
</evidence>
<gene>
    <name evidence="4" type="ORF">H1R20_g7777</name>
</gene>
<dbReference type="Proteomes" id="UP001140091">
    <property type="component" value="Unassembled WGS sequence"/>
</dbReference>
<dbReference type="SUPFAM" id="SSF51735">
    <property type="entry name" value="NAD(P)-binding Rossmann-fold domains"/>
    <property type="match status" value="1"/>
</dbReference>
<evidence type="ECO:0000256" key="1">
    <source>
        <dbReference type="ARBA" id="ARBA00006484"/>
    </source>
</evidence>
<dbReference type="PANTHER" id="PTHR24320:SF282">
    <property type="entry name" value="WW DOMAIN-CONTAINING OXIDOREDUCTASE"/>
    <property type="match status" value="1"/>
</dbReference>
<name>A0A9W8JAM7_9AGAR</name>
<dbReference type="PRINTS" id="PR00081">
    <property type="entry name" value="GDHRDH"/>
</dbReference>
<protein>
    <recommendedName>
        <fullName evidence="6">NAD(P)-binding protein</fullName>
    </recommendedName>
</protein>
<dbReference type="InterPro" id="IPR036291">
    <property type="entry name" value="NAD(P)-bd_dom_sf"/>
</dbReference>
<keyword evidence="2" id="KW-0521">NADP</keyword>
<keyword evidence="3" id="KW-0560">Oxidoreductase</keyword>
<dbReference type="PROSITE" id="PS00061">
    <property type="entry name" value="ADH_SHORT"/>
    <property type="match status" value="1"/>
</dbReference>
<dbReference type="PANTHER" id="PTHR24320">
    <property type="entry name" value="RETINOL DEHYDROGENASE"/>
    <property type="match status" value="1"/>
</dbReference>
<keyword evidence="5" id="KW-1185">Reference proteome</keyword>
<proteinExistence type="inferred from homology"/>
<evidence type="ECO:0000256" key="2">
    <source>
        <dbReference type="ARBA" id="ARBA00022857"/>
    </source>
</evidence>
<accession>A0A9W8JAM7</accession>
<dbReference type="AlphaFoldDB" id="A0A9W8JAM7"/>
<dbReference type="InterPro" id="IPR002347">
    <property type="entry name" value="SDR_fam"/>
</dbReference>
<organism evidence="4 5">
    <name type="scientific">Candolleomyces eurysporus</name>
    <dbReference type="NCBI Taxonomy" id="2828524"/>
    <lineage>
        <taxon>Eukaryota</taxon>
        <taxon>Fungi</taxon>
        <taxon>Dikarya</taxon>
        <taxon>Basidiomycota</taxon>
        <taxon>Agaricomycotina</taxon>
        <taxon>Agaricomycetes</taxon>
        <taxon>Agaricomycetidae</taxon>
        <taxon>Agaricales</taxon>
        <taxon>Agaricineae</taxon>
        <taxon>Psathyrellaceae</taxon>
        <taxon>Candolleomyces</taxon>
    </lineage>
</organism>
<comment type="caution">
    <text evidence="4">The sequence shown here is derived from an EMBL/GenBank/DDBJ whole genome shotgun (WGS) entry which is preliminary data.</text>
</comment>
<sequence>MGTSSSKPAADKFDPKKDLVDLKGKVIIVTGGNKGIGFATVSALLRANAKVYLAARNEERAKAAIESLHNAGLGKGGEHSLGEVVWLKLDLGDPREAKKAAEEFLKLETRLDVIVNNAGDMHGDGRLGDDGVSSMQIVNYISPYVFTRALLPLLKQTAAEPGSDVRIVNVASKVHAWTPAGVQYKEPSDWNVQYSWRPFAHFLRYGNSKLAVVLWSRHLQAQLLASDPASPITVLAIHPGVVDTASHTMRFPGLMKWLFSFGTIPVDEGAHNSLFAAASKKIKEEPEKYRAGVYLLESPPGTITPPSAAAQDDKLGEELVQTTEKFLKDIGV</sequence>
<dbReference type="GO" id="GO:0016491">
    <property type="term" value="F:oxidoreductase activity"/>
    <property type="evidence" value="ECO:0007669"/>
    <property type="project" value="UniProtKB-KW"/>
</dbReference>
<evidence type="ECO:0008006" key="6">
    <source>
        <dbReference type="Google" id="ProtNLM"/>
    </source>
</evidence>
<feature type="non-terminal residue" evidence="4">
    <location>
        <position position="332"/>
    </location>
</feature>
<dbReference type="Gene3D" id="3.40.50.720">
    <property type="entry name" value="NAD(P)-binding Rossmann-like Domain"/>
    <property type="match status" value="1"/>
</dbReference>
<dbReference type="EMBL" id="JANBPK010000880">
    <property type="protein sequence ID" value="KAJ2929324.1"/>
    <property type="molecule type" value="Genomic_DNA"/>
</dbReference>
<dbReference type="InterPro" id="IPR020904">
    <property type="entry name" value="Sc_DH/Rdtase_CS"/>
</dbReference>
<evidence type="ECO:0000313" key="4">
    <source>
        <dbReference type="EMBL" id="KAJ2929324.1"/>
    </source>
</evidence>
<reference evidence="4" key="1">
    <citation type="submission" date="2022-06" db="EMBL/GenBank/DDBJ databases">
        <title>Genome Sequence of Candolleomyces eurysporus.</title>
        <authorList>
            <person name="Buettner E."/>
        </authorList>
    </citation>
    <scope>NUCLEOTIDE SEQUENCE</scope>
    <source>
        <strain evidence="4">VTCC 930004</strain>
    </source>
</reference>
<comment type="similarity">
    <text evidence="1">Belongs to the short-chain dehydrogenases/reductases (SDR) family.</text>
</comment>
<dbReference type="OrthoDB" id="191139at2759"/>
<dbReference type="Pfam" id="PF00106">
    <property type="entry name" value="adh_short"/>
    <property type="match status" value="1"/>
</dbReference>
<evidence type="ECO:0000256" key="3">
    <source>
        <dbReference type="ARBA" id="ARBA00023002"/>
    </source>
</evidence>